<evidence type="ECO:0000259" key="3">
    <source>
        <dbReference type="Pfam" id="PF08279"/>
    </source>
</evidence>
<dbReference type="InterPro" id="IPR036388">
    <property type="entry name" value="WH-like_DNA-bd_sf"/>
</dbReference>
<evidence type="ECO:0000259" key="2">
    <source>
        <dbReference type="Pfam" id="PF02829"/>
    </source>
</evidence>
<sequence length="168" mass="19199">MDGLERRNKLVNILKTQVEPINGTMLAKCLGVSRQVIVQDIALLRAENEQIISTTKGYMLLKQSLKASRVLQVKHAKNEIEDELNTIVDHGGKIKNVIVEHPVYGQIQTELEISSRKDVEEFLNKIYNDKIVPLKELTNGIHFHTIEAESENILNLIESMLREKNYLI</sequence>
<evidence type="ECO:0000256" key="1">
    <source>
        <dbReference type="PIRSR" id="PIRSR037847-1"/>
    </source>
</evidence>
<keyword evidence="1" id="KW-0533">Nickel</keyword>
<feature type="binding site" evidence="1">
    <location>
        <position position="75"/>
    </location>
    <ligand>
        <name>Ni(2+)</name>
        <dbReference type="ChEBI" id="CHEBI:49786"/>
    </ligand>
</feature>
<feature type="domain" description="3H" evidence="2">
    <location>
        <begin position="72"/>
        <end position="167"/>
    </location>
</feature>
<reference evidence="4 5" key="1">
    <citation type="submission" date="2016-10" db="EMBL/GenBank/DDBJ databases">
        <authorList>
            <person name="de Groot N.N."/>
        </authorList>
    </citation>
    <scope>NUCLEOTIDE SEQUENCE [LARGE SCALE GENOMIC DNA]</scope>
    <source>
        <strain evidence="4 5">743A</strain>
    </source>
</reference>
<dbReference type="InterPro" id="IPR013196">
    <property type="entry name" value="HTH_11"/>
</dbReference>
<dbReference type="RefSeq" id="WP_092563950.1">
    <property type="nucleotide sequence ID" value="NZ_FOYZ01000020.1"/>
</dbReference>
<dbReference type="STRING" id="37658.SAMN05661086_03539"/>
<proteinExistence type="predicted"/>
<protein>
    <recommendedName>
        <fullName evidence="6">Transcriptional regulator</fullName>
    </recommendedName>
</protein>
<accession>A0A1I6LSL3</accession>
<evidence type="ECO:0008006" key="6">
    <source>
        <dbReference type="Google" id="ProtNLM"/>
    </source>
</evidence>
<dbReference type="Pfam" id="PF02829">
    <property type="entry name" value="3H"/>
    <property type="match status" value="1"/>
</dbReference>
<feature type="binding site" evidence="1">
    <location>
        <position position="144"/>
    </location>
    <ligand>
        <name>Ni(2+)</name>
        <dbReference type="ChEBI" id="CHEBI:49786"/>
    </ligand>
</feature>
<dbReference type="Pfam" id="PF08279">
    <property type="entry name" value="HTH_11"/>
    <property type="match status" value="1"/>
</dbReference>
<feature type="binding site" evidence="1">
    <location>
        <position position="142"/>
    </location>
    <ligand>
        <name>Ni(2+)</name>
        <dbReference type="ChEBI" id="CHEBI:49786"/>
    </ligand>
</feature>
<dbReference type="PANTHER" id="PTHR40068">
    <property type="entry name" value="TRANSCRIPTION REPRESSOR NIAR-RELATED"/>
    <property type="match status" value="1"/>
</dbReference>
<keyword evidence="1" id="KW-0479">Metal-binding</keyword>
<dbReference type="PIRSF" id="PIRSF037847">
    <property type="entry name" value="NiaR"/>
    <property type="match status" value="1"/>
</dbReference>
<dbReference type="OrthoDB" id="9792661at2"/>
<dbReference type="Gene3D" id="3.30.1340.20">
    <property type="entry name" value="3H domain"/>
    <property type="match status" value="1"/>
</dbReference>
<evidence type="ECO:0000313" key="4">
    <source>
        <dbReference type="EMBL" id="SFS06408.1"/>
    </source>
</evidence>
<evidence type="ECO:0000313" key="5">
    <source>
        <dbReference type="Proteomes" id="UP000199659"/>
    </source>
</evidence>
<dbReference type="EMBL" id="FOYZ01000020">
    <property type="protein sequence ID" value="SFS06408.1"/>
    <property type="molecule type" value="Genomic_DNA"/>
</dbReference>
<dbReference type="InterPro" id="IPR026043">
    <property type="entry name" value="NadR"/>
</dbReference>
<gene>
    <name evidence="4" type="ORF">SAMN05661086_03539</name>
</gene>
<dbReference type="PANTHER" id="PTHR40068:SF1">
    <property type="entry name" value="TRANSCRIPTION REPRESSOR NIAR-RELATED"/>
    <property type="match status" value="1"/>
</dbReference>
<dbReference type="Gene3D" id="1.10.10.10">
    <property type="entry name" value="Winged helix-like DNA-binding domain superfamily/Winged helix DNA-binding domain"/>
    <property type="match status" value="1"/>
</dbReference>
<dbReference type="AlphaFoldDB" id="A0A1I6LSL3"/>
<dbReference type="SUPFAM" id="SSF46785">
    <property type="entry name" value="Winged helix' DNA-binding domain"/>
    <property type="match status" value="1"/>
</dbReference>
<organism evidence="4 5">
    <name type="scientific">Anaeromicropila populeti</name>
    <dbReference type="NCBI Taxonomy" id="37658"/>
    <lineage>
        <taxon>Bacteria</taxon>
        <taxon>Bacillati</taxon>
        <taxon>Bacillota</taxon>
        <taxon>Clostridia</taxon>
        <taxon>Lachnospirales</taxon>
        <taxon>Lachnospiraceae</taxon>
        <taxon>Anaeromicropila</taxon>
    </lineage>
</organism>
<dbReference type="InterPro" id="IPR036390">
    <property type="entry name" value="WH_DNA-bd_sf"/>
</dbReference>
<dbReference type="Proteomes" id="UP000199659">
    <property type="component" value="Unassembled WGS sequence"/>
</dbReference>
<feature type="binding site" evidence="1">
    <location>
        <position position="83"/>
    </location>
    <ligand>
        <name>Ni(2+)</name>
        <dbReference type="ChEBI" id="CHEBI:49786"/>
    </ligand>
</feature>
<dbReference type="SUPFAM" id="SSF75500">
    <property type="entry name" value="Putative transcriptional regulator TM1602, C-terminal domain"/>
    <property type="match status" value="1"/>
</dbReference>
<keyword evidence="5" id="KW-1185">Reference proteome</keyword>
<dbReference type="InterPro" id="IPR035922">
    <property type="entry name" value="3H_dom_sf"/>
</dbReference>
<name>A0A1I6LSL3_9FIRM</name>
<dbReference type="InterPro" id="IPR004173">
    <property type="entry name" value="3H_domain"/>
</dbReference>
<feature type="domain" description="Helix-turn-helix type 11" evidence="3">
    <location>
        <begin position="6"/>
        <end position="58"/>
    </location>
</feature>
<dbReference type="GO" id="GO:0046872">
    <property type="term" value="F:metal ion binding"/>
    <property type="evidence" value="ECO:0007669"/>
    <property type="project" value="UniProtKB-KW"/>
</dbReference>